<proteinExistence type="predicted"/>
<organism evidence="1 2">
    <name type="scientific">Allacma fusca</name>
    <dbReference type="NCBI Taxonomy" id="39272"/>
    <lineage>
        <taxon>Eukaryota</taxon>
        <taxon>Metazoa</taxon>
        <taxon>Ecdysozoa</taxon>
        <taxon>Arthropoda</taxon>
        <taxon>Hexapoda</taxon>
        <taxon>Collembola</taxon>
        <taxon>Symphypleona</taxon>
        <taxon>Sminthuridae</taxon>
        <taxon>Allacma</taxon>
    </lineage>
</organism>
<dbReference type="EMBL" id="CAJVCH010301807">
    <property type="protein sequence ID" value="CAG7785716.1"/>
    <property type="molecule type" value="Genomic_DNA"/>
</dbReference>
<reference evidence="1" key="1">
    <citation type="submission" date="2021-06" db="EMBL/GenBank/DDBJ databases">
        <authorList>
            <person name="Hodson N. C."/>
            <person name="Mongue J. A."/>
            <person name="Jaron S. K."/>
        </authorList>
    </citation>
    <scope>NUCLEOTIDE SEQUENCE</scope>
</reference>
<accession>A0A8J2K9P8</accession>
<sequence length="71" mass="8165">MGRGRYKTYLEIPTLQDGRVPRPTKFNRKRRKFAVLEENQMPITPVGNSQIVEADVAPDYEAIKIRAIFSS</sequence>
<evidence type="ECO:0000313" key="2">
    <source>
        <dbReference type="Proteomes" id="UP000708208"/>
    </source>
</evidence>
<name>A0A8J2K9P8_9HEXA</name>
<gene>
    <name evidence="1" type="ORF">AFUS01_LOCUS24325</name>
</gene>
<dbReference type="AlphaFoldDB" id="A0A8J2K9P8"/>
<protein>
    <submittedName>
        <fullName evidence="1">Uncharacterized protein</fullName>
    </submittedName>
</protein>
<keyword evidence="2" id="KW-1185">Reference proteome</keyword>
<evidence type="ECO:0000313" key="1">
    <source>
        <dbReference type="EMBL" id="CAG7785716.1"/>
    </source>
</evidence>
<dbReference type="Proteomes" id="UP000708208">
    <property type="component" value="Unassembled WGS sequence"/>
</dbReference>
<comment type="caution">
    <text evidence="1">The sequence shown here is derived from an EMBL/GenBank/DDBJ whole genome shotgun (WGS) entry which is preliminary data.</text>
</comment>